<dbReference type="Gene3D" id="3.40.630.10">
    <property type="entry name" value="Zn peptidases"/>
    <property type="match status" value="1"/>
</dbReference>
<feature type="binding site" evidence="7">
    <location>
        <position position="191"/>
    </location>
    <ligand>
        <name>Zn(2+)</name>
        <dbReference type="ChEBI" id="CHEBI:29105"/>
        <label>1</label>
    </ligand>
</feature>
<proteinExistence type="inferred from homology"/>
<feature type="binding site" evidence="7">
    <location>
        <position position="80"/>
    </location>
    <ligand>
        <name>Zn(2+)</name>
        <dbReference type="ChEBI" id="CHEBI:29105"/>
        <label>1</label>
    </ligand>
</feature>
<dbReference type="AlphaFoldDB" id="A0A2S5GBE1"/>
<feature type="binding site" evidence="7">
    <location>
        <position position="91"/>
    </location>
    <ligand>
        <name>Zn(2+)</name>
        <dbReference type="ChEBI" id="CHEBI:29105"/>
        <label>1</label>
    </ligand>
</feature>
<dbReference type="NCBIfam" id="TIGR01879">
    <property type="entry name" value="hydantase"/>
    <property type="match status" value="1"/>
</dbReference>
<evidence type="ECO:0000256" key="2">
    <source>
        <dbReference type="ARBA" id="ARBA00006153"/>
    </source>
</evidence>
<dbReference type="OrthoDB" id="9808195at2"/>
<organism evidence="10 11">
    <name type="scientific">Jeotgalibacillus proteolyticus</name>
    <dbReference type="NCBI Taxonomy" id="2082395"/>
    <lineage>
        <taxon>Bacteria</taxon>
        <taxon>Bacillati</taxon>
        <taxon>Bacillota</taxon>
        <taxon>Bacilli</taxon>
        <taxon>Bacillales</taxon>
        <taxon>Caryophanaceae</taxon>
        <taxon>Jeotgalibacillus</taxon>
    </lineage>
</organism>
<accession>A0A2S5GBE1</accession>
<comment type="cofactor">
    <cofactor evidence="1">
        <name>Mn(2+)</name>
        <dbReference type="ChEBI" id="CHEBI:29035"/>
    </cofactor>
</comment>
<comment type="similarity">
    <text evidence="2">Belongs to the peptidase M20 family.</text>
</comment>
<feature type="binding site" evidence="7">
    <location>
        <position position="91"/>
    </location>
    <ligand>
        <name>Zn(2+)</name>
        <dbReference type="ChEBI" id="CHEBI:29105"/>
        <label>2</label>
    </ligand>
</feature>
<protein>
    <submittedName>
        <fullName evidence="10">Zn-dependent hydrolase</fullName>
    </submittedName>
</protein>
<dbReference type="GO" id="GO:0016813">
    <property type="term" value="F:hydrolase activity, acting on carbon-nitrogen (but not peptide) bonds, in linear amidines"/>
    <property type="evidence" value="ECO:0007669"/>
    <property type="project" value="InterPro"/>
</dbReference>
<dbReference type="Proteomes" id="UP000239047">
    <property type="component" value="Unassembled WGS sequence"/>
</dbReference>
<dbReference type="Pfam" id="PF01546">
    <property type="entry name" value="Peptidase_M20"/>
    <property type="match status" value="1"/>
</dbReference>
<keyword evidence="7" id="KW-0862">Zinc</keyword>
<keyword evidence="5 10" id="KW-0378">Hydrolase</keyword>
<feature type="binding site" evidence="8">
    <location>
        <position position="280"/>
    </location>
    <ligand>
        <name>allantoate</name>
        <dbReference type="ChEBI" id="CHEBI:17536"/>
    </ligand>
</feature>
<dbReference type="GO" id="GO:0046872">
    <property type="term" value="F:metal ion binding"/>
    <property type="evidence" value="ECO:0007669"/>
    <property type="project" value="UniProtKB-KW"/>
</dbReference>
<dbReference type="InterPro" id="IPR036264">
    <property type="entry name" value="Bact_exopeptidase_dim_dom"/>
</dbReference>
<evidence type="ECO:0000256" key="5">
    <source>
        <dbReference type="ARBA" id="ARBA00022801"/>
    </source>
</evidence>
<sequence length="415" mass="45084">MKQWLSDTLAKLNLVDSMNQPEGFTRLSYSKEEWKAMAVFREIAEGLDLEVHQDQAGNMIAKWVPEGVSQDLPAVAAGSHLDTVTNGGGYDGAAGILCALAAVKHLKDNHFSPACPVEVICFASEESARFGVSTIGSKAMSGMLDLPSLESVTDQEGITVKEAAEERGLNWEQFRNAERSQEEIASFIELHIEQGLRVEQAKADYGAVTAIACPIRLLVTIEGKAGHTGTTPMGSRQDALVASVPLIDFISERAFELSAKSSLPIVATASTIEVKPNVMNVIPAKAELGIDIRSVDDQLKEQLEQEILEKCREIEETRNVTISSLKLVHNPSVFLDQMVHHALVDAGRTEGFTPFTLESGAGHDVMNMAKKWPSGLIFIPCENGLSHHPDEKASLEDLLKGVLIIAAYLRKETGE</sequence>
<comment type="cofactor">
    <cofactor evidence="7">
        <name>Zn(2+)</name>
        <dbReference type="ChEBI" id="CHEBI:29105"/>
    </cofactor>
    <text evidence="7">Binds 2 Zn(2+) ions per subunit.</text>
</comment>
<dbReference type="CDD" id="cd03884">
    <property type="entry name" value="M20_bAS"/>
    <property type="match status" value="1"/>
</dbReference>
<dbReference type="EMBL" id="PREZ01000004">
    <property type="protein sequence ID" value="PPA70309.1"/>
    <property type="molecule type" value="Genomic_DNA"/>
</dbReference>
<evidence type="ECO:0000256" key="8">
    <source>
        <dbReference type="PIRSR" id="PIRSR001235-2"/>
    </source>
</evidence>
<feature type="binding site" evidence="8">
    <location>
        <position position="216"/>
    </location>
    <ligand>
        <name>allantoate</name>
        <dbReference type="ChEBI" id="CHEBI:17536"/>
    </ligand>
</feature>
<gene>
    <name evidence="10" type="ORF">C4B60_12075</name>
</gene>
<dbReference type="InterPro" id="IPR002933">
    <property type="entry name" value="Peptidase_M20"/>
</dbReference>
<evidence type="ECO:0000259" key="9">
    <source>
        <dbReference type="Pfam" id="PF07687"/>
    </source>
</evidence>
<keyword evidence="11" id="KW-1185">Reference proteome</keyword>
<feature type="binding site" evidence="7">
    <location>
        <position position="387"/>
    </location>
    <ligand>
        <name>Zn(2+)</name>
        <dbReference type="ChEBI" id="CHEBI:29105"/>
        <label>2</label>
    </ligand>
</feature>
<comment type="subunit">
    <text evidence="3">Homodimer.</text>
</comment>
<feature type="domain" description="Peptidase M20 dimerisation" evidence="9">
    <location>
        <begin position="218"/>
        <end position="314"/>
    </location>
</feature>
<keyword evidence="4 7" id="KW-0479">Metal-binding</keyword>
<dbReference type="SUPFAM" id="SSF53187">
    <property type="entry name" value="Zn-dependent exopeptidases"/>
    <property type="match status" value="1"/>
</dbReference>
<dbReference type="Pfam" id="PF07687">
    <property type="entry name" value="M20_dimer"/>
    <property type="match status" value="1"/>
</dbReference>
<comment type="caution">
    <text evidence="10">The sequence shown here is derived from an EMBL/GenBank/DDBJ whole genome shotgun (WGS) entry which is preliminary data.</text>
</comment>
<dbReference type="PANTHER" id="PTHR32494">
    <property type="entry name" value="ALLANTOATE DEIMINASE-RELATED"/>
    <property type="match status" value="1"/>
</dbReference>
<dbReference type="Gene3D" id="3.30.70.360">
    <property type="match status" value="1"/>
</dbReference>
<reference evidence="10 11" key="1">
    <citation type="submission" date="2018-02" db="EMBL/GenBank/DDBJ databases">
        <title>Jeotgalibacillus proteolyticum sp. nov. a protease producing bacterium isolated from ocean sediments of Laizhou Bay.</title>
        <authorList>
            <person name="Li Y."/>
        </authorList>
    </citation>
    <scope>NUCLEOTIDE SEQUENCE [LARGE SCALE GENOMIC DNA]</scope>
    <source>
        <strain evidence="10 11">22-7</strain>
    </source>
</reference>
<evidence type="ECO:0000256" key="3">
    <source>
        <dbReference type="ARBA" id="ARBA00011738"/>
    </source>
</evidence>
<keyword evidence="6" id="KW-0464">Manganese</keyword>
<dbReference type="InterPro" id="IPR010158">
    <property type="entry name" value="Amidase_Cbmase"/>
</dbReference>
<evidence type="ECO:0000313" key="10">
    <source>
        <dbReference type="EMBL" id="PPA70309.1"/>
    </source>
</evidence>
<evidence type="ECO:0000256" key="1">
    <source>
        <dbReference type="ARBA" id="ARBA00001936"/>
    </source>
</evidence>
<evidence type="ECO:0000256" key="7">
    <source>
        <dbReference type="PIRSR" id="PIRSR001235-1"/>
    </source>
</evidence>
<dbReference type="PANTHER" id="PTHR32494:SF19">
    <property type="entry name" value="ALLANTOATE DEIMINASE-RELATED"/>
    <property type="match status" value="1"/>
</dbReference>
<dbReference type="RefSeq" id="WP_104058259.1">
    <property type="nucleotide sequence ID" value="NZ_PREZ01000004.1"/>
</dbReference>
<dbReference type="SUPFAM" id="SSF55031">
    <property type="entry name" value="Bacterial exopeptidase dimerisation domain"/>
    <property type="match status" value="1"/>
</dbReference>
<evidence type="ECO:0000256" key="4">
    <source>
        <dbReference type="ARBA" id="ARBA00022723"/>
    </source>
</evidence>
<dbReference type="PIRSF" id="PIRSF001235">
    <property type="entry name" value="Amidase_carbamoylase"/>
    <property type="match status" value="1"/>
</dbReference>
<feature type="binding site" evidence="8">
    <location>
        <position position="293"/>
    </location>
    <ligand>
        <name>allantoate</name>
        <dbReference type="ChEBI" id="CHEBI:17536"/>
    </ligand>
</feature>
<evidence type="ECO:0000256" key="6">
    <source>
        <dbReference type="ARBA" id="ARBA00023211"/>
    </source>
</evidence>
<name>A0A2S5GBE1_9BACL</name>
<feature type="binding site" evidence="7">
    <location>
        <position position="126"/>
    </location>
    <ligand>
        <name>Zn(2+)</name>
        <dbReference type="ChEBI" id="CHEBI:29105"/>
        <label>2</label>
    </ligand>
</feature>
<evidence type="ECO:0000313" key="11">
    <source>
        <dbReference type="Proteomes" id="UP000239047"/>
    </source>
</evidence>
<dbReference type="InterPro" id="IPR011650">
    <property type="entry name" value="Peptidase_M20_dimer"/>
</dbReference>